<dbReference type="Gene3D" id="3.20.20.240">
    <property type="entry name" value="Methylmalonyl-CoA mutase"/>
    <property type="match status" value="1"/>
</dbReference>
<evidence type="ECO:0000313" key="9">
    <source>
        <dbReference type="EMBL" id="SMO80330.1"/>
    </source>
</evidence>
<sequence>MRKTISVKKPDFNVLPQEREIYNFEKDGLELKSSYEKKDVKDESLTQTSPGIAPYLRGPYSTMYVQKPWTVRQYAGFSTAEESNAFYRRNLAAGQKGLSVAFDLATHRGYDSDHSRVVGDVGKAGVAIDSVEDMKILFNEIPLDQISVSMTMNGAVLPILSFYIVAAEEQGVKQELLSGTIQNDILKEFMVRNTYIYPPAPSMKIIADIFEYTSQNIPKFNSISISGYHMQEAGATPVLEMAYTLADGLEYVRTGIKAGMNVDDFAPRLSFFWAIGMNHFMEIAKMRAARYIWATLLKQFNPQNPKSLALRTHSQTSGWSLTEQEPFNNITRTAIEALSSALGGTQSLHTNALDEAIALPTDYSAKIARNTQIILQQESGICDVVDPMGGSNLVESLTQQMIEEAMRYIDEVEQEGGMTKAIEAGIPKMRIEEAAAKKQAKIDSGEEFIIGVNSFKSSLKQDQIEILDIDNTEVRRKQIERLDTIKAERNTDAVEQILNEIRESAKTGKGNLLALCIEAARRRVTLGEMSDAMEETFGRYKANIKTISGVYAMNAGKNEYFEKALHLTQKFEEEEGRRPRLMVAKMGQDGHDRGAKVVATAFADMGFDVDVAPLFQTPEEVAKQAVENDIHILGVSSLAAGHKTLVPQVVEELSKLGADDITIVVGGVIPQQDYEFLYANGADFIFGPGTNLPKCAVEILERFLEK</sequence>
<dbReference type="FunFam" id="3.40.50.280:FF:000002">
    <property type="entry name" value="Methylmalonyl-CoA mutase, mitochondrial"/>
    <property type="match status" value="1"/>
</dbReference>
<dbReference type="EMBL" id="FXTC01000007">
    <property type="protein sequence ID" value="SMO80330.1"/>
    <property type="molecule type" value="Genomic_DNA"/>
</dbReference>
<dbReference type="InterPro" id="IPR006159">
    <property type="entry name" value="Acid_CoA_mut_C"/>
</dbReference>
<reference evidence="9 10" key="1">
    <citation type="submission" date="2017-05" db="EMBL/GenBank/DDBJ databases">
        <authorList>
            <person name="Varghese N."/>
            <person name="Submissions S."/>
        </authorList>
    </citation>
    <scope>NUCLEOTIDE SEQUENCE [LARGE SCALE GENOMIC DNA]</scope>
    <source>
        <strain evidence="9 10">DSM 29371</strain>
    </source>
</reference>
<accession>A0A521EAY9</accession>
<dbReference type="PANTHER" id="PTHR48101:SF4">
    <property type="entry name" value="METHYLMALONYL-COA MUTASE, MITOCHONDRIAL"/>
    <property type="match status" value="1"/>
</dbReference>
<dbReference type="InterPro" id="IPR006158">
    <property type="entry name" value="Cobalamin-bd"/>
</dbReference>
<comment type="cofactor">
    <cofactor evidence="1">
        <name>adenosylcob(III)alamin</name>
        <dbReference type="ChEBI" id="CHEBI:18408"/>
    </cofactor>
</comment>
<keyword evidence="10" id="KW-1185">Reference proteome</keyword>
<dbReference type="GO" id="GO:0019678">
    <property type="term" value="P:propionate metabolic process, methylmalonyl pathway"/>
    <property type="evidence" value="ECO:0007669"/>
    <property type="project" value="TreeGrafter"/>
</dbReference>
<evidence type="ECO:0000256" key="4">
    <source>
        <dbReference type="ARBA" id="ARBA00022628"/>
    </source>
</evidence>
<dbReference type="GO" id="GO:0004494">
    <property type="term" value="F:methylmalonyl-CoA mutase activity"/>
    <property type="evidence" value="ECO:0007669"/>
    <property type="project" value="UniProtKB-EC"/>
</dbReference>
<keyword evidence="5" id="KW-0479">Metal-binding</keyword>
<dbReference type="Pfam" id="PF01642">
    <property type="entry name" value="MM_CoA_mutase"/>
    <property type="match status" value="1"/>
</dbReference>
<dbReference type="NCBIfam" id="NF006944">
    <property type="entry name" value="PRK09426.1"/>
    <property type="match status" value="1"/>
</dbReference>
<evidence type="ECO:0000259" key="8">
    <source>
        <dbReference type="PROSITE" id="PS51332"/>
    </source>
</evidence>
<evidence type="ECO:0000313" key="10">
    <source>
        <dbReference type="Proteomes" id="UP000316916"/>
    </source>
</evidence>
<dbReference type="RefSeq" id="WP_142718811.1">
    <property type="nucleotide sequence ID" value="NZ_FXTC01000007.1"/>
</dbReference>
<feature type="domain" description="B12-binding" evidence="8">
    <location>
        <begin position="578"/>
        <end position="706"/>
    </location>
</feature>
<dbReference type="FunFam" id="3.20.20.240:FF:000001">
    <property type="entry name" value="Probable methylmalonyl-coa mutase"/>
    <property type="match status" value="1"/>
</dbReference>
<dbReference type="GO" id="GO:0031419">
    <property type="term" value="F:cobalamin binding"/>
    <property type="evidence" value="ECO:0007669"/>
    <property type="project" value="UniProtKB-KW"/>
</dbReference>
<dbReference type="InterPro" id="IPR006098">
    <property type="entry name" value="MMCoA_mutase_a_cat"/>
</dbReference>
<dbReference type="PROSITE" id="PS51332">
    <property type="entry name" value="B12_BINDING"/>
    <property type="match status" value="1"/>
</dbReference>
<gene>
    <name evidence="9" type="ORF">SAMN06265171_10780</name>
</gene>
<dbReference type="Proteomes" id="UP000316916">
    <property type="component" value="Unassembled WGS sequence"/>
</dbReference>
<dbReference type="InterPro" id="IPR006099">
    <property type="entry name" value="MeMalonylCoA_mutase_a/b_cat"/>
</dbReference>
<comment type="similarity">
    <text evidence="2">Belongs to the methylmalonyl-CoA mutase family.</text>
</comment>
<proteinExistence type="inferred from homology"/>
<keyword evidence="6" id="KW-0413">Isomerase</keyword>
<dbReference type="GO" id="GO:0005737">
    <property type="term" value="C:cytoplasm"/>
    <property type="evidence" value="ECO:0007669"/>
    <property type="project" value="TreeGrafter"/>
</dbReference>
<dbReference type="NCBIfam" id="TIGR00641">
    <property type="entry name" value="acid_CoA_mut_N"/>
    <property type="match status" value="1"/>
</dbReference>
<evidence type="ECO:0000256" key="6">
    <source>
        <dbReference type="ARBA" id="ARBA00023235"/>
    </source>
</evidence>
<evidence type="ECO:0000256" key="2">
    <source>
        <dbReference type="ARBA" id="ARBA00008465"/>
    </source>
</evidence>
<dbReference type="GO" id="GO:0046872">
    <property type="term" value="F:metal ion binding"/>
    <property type="evidence" value="ECO:0007669"/>
    <property type="project" value="UniProtKB-KW"/>
</dbReference>
<dbReference type="SUPFAM" id="SSF52242">
    <property type="entry name" value="Cobalamin (vitamin B12)-binding domain"/>
    <property type="match status" value="1"/>
</dbReference>
<dbReference type="EC" id="5.4.99.2" evidence="3"/>
<dbReference type="AlphaFoldDB" id="A0A521EAY9"/>
<evidence type="ECO:0000256" key="3">
    <source>
        <dbReference type="ARBA" id="ARBA00012398"/>
    </source>
</evidence>
<dbReference type="InterPro" id="IPR036724">
    <property type="entry name" value="Cobalamin-bd_sf"/>
</dbReference>
<keyword evidence="4" id="KW-0846">Cobalamin</keyword>
<dbReference type="CDD" id="cd03679">
    <property type="entry name" value="MM_CoA_mutase_alpha_like"/>
    <property type="match status" value="1"/>
</dbReference>
<evidence type="ECO:0000256" key="1">
    <source>
        <dbReference type="ARBA" id="ARBA00001922"/>
    </source>
</evidence>
<name>A0A521EAY9_9FLAO</name>
<evidence type="ECO:0000256" key="7">
    <source>
        <dbReference type="ARBA" id="ARBA00023285"/>
    </source>
</evidence>
<organism evidence="9 10">
    <name type="scientific">Chryseobacterium rhizoplanae</name>
    <dbReference type="NCBI Taxonomy" id="1609531"/>
    <lineage>
        <taxon>Bacteria</taxon>
        <taxon>Pseudomonadati</taxon>
        <taxon>Bacteroidota</taxon>
        <taxon>Flavobacteriia</taxon>
        <taxon>Flavobacteriales</taxon>
        <taxon>Weeksellaceae</taxon>
        <taxon>Chryseobacterium group</taxon>
        <taxon>Chryseobacterium</taxon>
    </lineage>
</organism>
<evidence type="ECO:0000256" key="5">
    <source>
        <dbReference type="ARBA" id="ARBA00022723"/>
    </source>
</evidence>
<dbReference type="Pfam" id="PF02310">
    <property type="entry name" value="B12-binding"/>
    <property type="match status" value="1"/>
</dbReference>
<dbReference type="PANTHER" id="PTHR48101">
    <property type="entry name" value="METHYLMALONYL-COA MUTASE, MITOCHONDRIAL-RELATED"/>
    <property type="match status" value="1"/>
</dbReference>
<protein>
    <recommendedName>
        <fullName evidence="3">methylmalonyl-CoA mutase</fullName>
        <ecNumber evidence="3">5.4.99.2</ecNumber>
    </recommendedName>
</protein>
<dbReference type="NCBIfam" id="TIGR00640">
    <property type="entry name" value="acid_CoA_mut_C"/>
    <property type="match status" value="1"/>
</dbReference>
<dbReference type="InterPro" id="IPR016176">
    <property type="entry name" value="Cbl-dep_enz_cat"/>
</dbReference>
<keyword evidence="7" id="KW-0170">Cobalt</keyword>
<dbReference type="SUPFAM" id="SSF51703">
    <property type="entry name" value="Cobalamin (vitamin B12)-dependent enzymes"/>
    <property type="match status" value="1"/>
</dbReference>
<dbReference type="CDD" id="cd02071">
    <property type="entry name" value="MM_CoA_mut_B12_BD"/>
    <property type="match status" value="1"/>
</dbReference>
<dbReference type="Gene3D" id="3.40.50.280">
    <property type="entry name" value="Cobalamin-binding domain"/>
    <property type="match status" value="1"/>
</dbReference>